<gene>
    <name evidence="1" type="ORF">SBF1_3700006</name>
</gene>
<dbReference type="AlphaFoldDB" id="A0A2U3L4S2"/>
<sequence>MKVGMVGDEYKIARKVLIERLEGNSAFQSVYYKVI</sequence>
<organism evidence="1 2">
    <name type="scientific">Candidatus Desulfosporosinus infrequens</name>
    <dbReference type="NCBI Taxonomy" id="2043169"/>
    <lineage>
        <taxon>Bacteria</taxon>
        <taxon>Bacillati</taxon>
        <taxon>Bacillota</taxon>
        <taxon>Clostridia</taxon>
        <taxon>Eubacteriales</taxon>
        <taxon>Desulfitobacteriaceae</taxon>
        <taxon>Desulfosporosinus</taxon>
    </lineage>
</organism>
<protein>
    <submittedName>
        <fullName evidence="1">Uncharacterized protein</fullName>
    </submittedName>
</protein>
<reference evidence="2" key="1">
    <citation type="submission" date="2018-02" db="EMBL/GenBank/DDBJ databases">
        <authorList>
            <person name="Hausmann B."/>
        </authorList>
    </citation>
    <scope>NUCLEOTIDE SEQUENCE [LARGE SCALE GENOMIC DNA]</scope>
    <source>
        <strain evidence="2">Peat soil MAG SbF1</strain>
    </source>
</reference>
<dbReference type="EMBL" id="OMOF01000302">
    <property type="protein sequence ID" value="SPF46904.1"/>
    <property type="molecule type" value="Genomic_DNA"/>
</dbReference>
<evidence type="ECO:0000313" key="2">
    <source>
        <dbReference type="Proteomes" id="UP000238916"/>
    </source>
</evidence>
<proteinExistence type="predicted"/>
<name>A0A2U3L4S2_9FIRM</name>
<evidence type="ECO:0000313" key="1">
    <source>
        <dbReference type="EMBL" id="SPF46904.1"/>
    </source>
</evidence>
<dbReference type="Proteomes" id="UP000238916">
    <property type="component" value="Unassembled WGS sequence"/>
</dbReference>
<accession>A0A2U3L4S2</accession>